<proteinExistence type="predicted"/>
<evidence type="ECO:0000256" key="1">
    <source>
        <dbReference type="SAM" id="MobiDB-lite"/>
    </source>
</evidence>
<feature type="region of interest" description="Disordered" evidence="1">
    <location>
        <begin position="18"/>
        <end position="51"/>
    </location>
</feature>
<organism evidence="3 4">
    <name type="scientific">Ferirhizobium litorale</name>
    <dbReference type="NCBI Taxonomy" id="2927786"/>
    <lineage>
        <taxon>Bacteria</taxon>
        <taxon>Pseudomonadati</taxon>
        <taxon>Pseudomonadota</taxon>
        <taxon>Alphaproteobacteria</taxon>
        <taxon>Hyphomicrobiales</taxon>
        <taxon>Rhizobiaceae</taxon>
        <taxon>Ferirhizobium</taxon>
    </lineage>
</organism>
<dbReference type="AlphaFoldDB" id="A0AAE3QD95"/>
<accession>A0AAE3QD95</accession>
<gene>
    <name evidence="3" type="ORF">MRS75_12120</name>
</gene>
<dbReference type="Proteomes" id="UP001161580">
    <property type="component" value="Unassembled WGS sequence"/>
</dbReference>
<evidence type="ECO:0000256" key="2">
    <source>
        <dbReference type="SAM" id="SignalP"/>
    </source>
</evidence>
<dbReference type="EMBL" id="JALDYZ010000005">
    <property type="protein sequence ID" value="MDI7922831.1"/>
    <property type="molecule type" value="Genomic_DNA"/>
</dbReference>
<sequence>MKRHILTAALVAFAASNAVAQSSTTEGETPAIATPDSQNPTAPVAGENSFTEDQVRERLKDAGFGEVTNLTLGNDGVWRGMATSNGKQTNIAMDYQGNITTQ</sequence>
<feature type="signal peptide" evidence="2">
    <location>
        <begin position="1"/>
        <end position="20"/>
    </location>
</feature>
<protein>
    <submittedName>
        <fullName evidence="3">PepSY domain-containing protein</fullName>
    </submittedName>
</protein>
<name>A0AAE3QD95_9HYPH</name>
<evidence type="ECO:0000313" key="4">
    <source>
        <dbReference type="Proteomes" id="UP001161580"/>
    </source>
</evidence>
<keyword evidence="2" id="KW-0732">Signal</keyword>
<dbReference type="RefSeq" id="WP_311789550.1">
    <property type="nucleotide sequence ID" value="NZ_JALDYY010000032.1"/>
</dbReference>
<evidence type="ECO:0000313" key="3">
    <source>
        <dbReference type="EMBL" id="MDI7922831.1"/>
    </source>
</evidence>
<reference evidence="3" key="1">
    <citation type="submission" date="2022-03" db="EMBL/GenBank/DDBJ databases">
        <title>Fererhizobium litorale gen. nov., sp. nov., isolated from sandy sediments of the Sea of Japan seashore.</title>
        <authorList>
            <person name="Romanenko L."/>
            <person name="Kurilenko V."/>
            <person name="Otstavnykh N."/>
            <person name="Svetashev V."/>
            <person name="Tekutyeva L."/>
            <person name="Isaeva M."/>
            <person name="Mikhailov V."/>
        </authorList>
    </citation>
    <scope>NUCLEOTIDE SEQUENCE</scope>
    <source>
        <strain evidence="3">KMM 9576</strain>
    </source>
</reference>
<keyword evidence="4" id="KW-1185">Reference proteome</keyword>
<comment type="caution">
    <text evidence="3">The sequence shown here is derived from an EMBL/GenBank/DDBJ whole genome shotgun (WGS) entry which is preliminary data.</text>
</comment>
<feature type="chain" id="PRO_5041933125" evidence="2">
    <location>
        <begin position="21"/>
        <end position="102"/>
    </location>
</feature>